<dbReference type="Proteomes" id="UP000422108">
    <property type="component" value="Chromosome"/>
</dbReference>
<dbReference type="GO" id="GO:0000155">
    <property type="term" value="F:phosphorelay sensor kinase activity"/>
    <property type="evidence" value="ECO:0007669"/>
    <property type="project" value="InterPro"/>
</dbReference>
<evidence type="ECO:0000259" key="5">
    <source>
        <dbReference type="PROSITE" id="PS50109"/>
    </source>
</evidence>
<dbReference type="Pfam" id="PF02518">
    <property type="entry name" value="HATPase_c"/>
    <property type="match status" value="1"/>
</dbReference>
<accession>A0A5K8AFF2</accession>
<dbReference type="SMART" id="SM00387">
    <property type="entry name" value="HATPase_c"/>
    <property type="match status" value="1"/>
</dbReference>
<name>A0A5K8AFF2_9BACT</name>
<dbReference type="SMART" id="SM00448">
    <property type="entry name" value="REC"/>
    <property type="match status" value="1"/>
</dbReference>
<keyword evidence="8" id="KW-1185">Reference proteome</keyword>
<proteinExistence type="predicted"/>
<dbReference type="PROSITE" id="PS50110">
    <property type="entry name" value="RESPONSE_REGULATORY"/>
    <property type="match status" value="1"/>
</dbReference>
<protein>
    <recommendedName>
        <fullName evidence="2">histidine kinase</fullName>
        <ecNumber evidence="2">2.7.13.3</ecNumber>
    </recommendedName>
</protein>
<keyword evidence="3 4" id="KW-0597">Phosphoprotein</keyword>
<evidence type="ECO:0000256" key="1">
    <source>
        <dbReference type="ARBA" id="ARBA00000085"/>
    </source>
</evidence>
<dbReference type="InterPro" id="IPR036890">
    <property type="entry name" value="HATPase_C_sf"/>
</dbReference>
<evidence type="ECO:0000256" key="2">
    <source>
        <dbReference type="ARBA" id="ARBA00012438"/>
    </source>
</evidence>
<evidence type="ECO:0000259" key="6">
    <source>
        <dbReference type="PROSITE" id="PS50110"/>
    </source>
</evidence>
<dbReference type="SMART" id="SM00388">
    <property type="entry name" value="HisKA"/>
    <property type="match status" value="1"/>
</dbReference>
<dbReference type="InterPro" id="IPR036097">
    <property type="entry name" value="HisK_dim/P_sf"/>
</dbReference>
<dbReference type="PROSITE" id="PS50109">
    <property type="entry name" value="HIS_KIN"/>
    <property type="match status" value="1"/>
</dbReference>
<reference evidence="7 8" key="1">
    <citation type="submission" date="2019-11" db="EMBL/GenBank/DDBJ databases">
        <title>Comparative genomics of hydrocarbon-degrading Desulfosarcina strains.</title>
        <authorList>
            <person name="Watanabe M."/>
            <person name="Kojima H."/>
            <person name="Fukui M."/>
        </authorList>
    </citation>
    <scope>NUCLEOTIDE SEQUENCE [LARGE SCALE GENOMIC DNA]</scope>
    <source>
        <strain evidence="8">oXyS1</strain>
    </source>
</reference>
<dbReference type="EC" id="2.7.13.3" evidence="2"/>
<dbReference type="Pfam" id="PF00072">
    <property type="entry name" value="Response_reg"/>
    <property type="match status" value="1"/>
</dbReference>
<dbReference type="RefSeq" id="WP_155312197.1">
    <property type="nucleotide sequence ID" value="NZ_AP021879.1"/>
</dbReference>
<dbReference type="PANTHER" id="PTHR43065">
    <property type="entry name" value="SENSOR HISTIDINE KINASE"/>
    <property type="match status" value="1"/>
</dbReference>
<dbReference type="SUPFAM" id="SSF47384">
    <property type="entry name" value="Homodimeric domain of signal transducing histidine kinase"/>
    <property type="match status" value="1"/>
</dbReference>
<feature type="domain" description="Histidine kinase" evidence="5">
    <location>
        <begin position="261"/>
        <end position="486"/>
    </location>
</feature>
<dbReference type="Gene3D" id="3.30.565.10">
    <property type="entry name" value="Histidine kinase-like ATPase, C-terminal domain"/>
    <property type="match status" value="1"/>
</dbReference>
<feature type="modified residue" description="4-aspartylphosphate" evidence="4">
    <location>
        <position position="556"/>
    </location>
</feature>
<dbReference type="PANTHER" id="PTHR43065:SF42">
    <property type="entry name" value="TWO-COMPONENT SENSOR PPRA"/>
    <property type="match status" value="1"/>
</dbReference>
<dbReference type="InterPro" id="IPR003661">
    <property type="entry name" value="HisK_dim/P_dom"/>
</dbReference>
<dbReference type="InterPro" id="IPR004358">
    <property type="entry name" value="Sig_transdc_His_kin-like_C"/>
</dbReference>
<dbReference type="Gene3D" id="3.40.50.2300">
    <property type="match status" value="1"/>
</dbReference>
<dbReference type="CDD" id="cd00156">
    <property type="entry name" value="REC"/>
    <property type="match status" value="1"/>
</dbReference>
<sequence length="622" mass="67932">MPSDFQQFARHSADALASLTADGRILFANPRFVGLFAQDGGGPADCLDRLQLSPEVIALLLDHLRMVHQSGAENEFSIQSGICGADEVFDCRIVPVIRSGHDAGLILELKGPKAPAIGDRQGHPAAVTPCREGDNFFRVLDKFPAFVYMQRKDYTVAYANEKVRDLYGETESRLCYEVFAGRSTPCPVCPTFEVFDIGRSIEWEFVDEKNRTFRIYDYPFAAETGEPLVMELGIDVTDLKRVEKELFQAQKLRAIGVLAAGLAHDLNNNLVPIIFNIDHAVARISDPDAAEPLSEALQAAYRAARLVEQVLEYSRQQAVSRAPLHLVPLIEASLSAFRRTLNADIRLNARLDAAHDCISANPAQMQQLISNLLRNAEQAMPDGGTISISLQDNDDHDDDGAGDFFPHTESDMGALRLTIRDTGSGIAAENVEQIFEPFFTTKKSRGGTGMGLAVVYSIVSGSRGTIRVESEPGKGSTFILDFPKSVRPATAPAAQPCAAPGERQRLLVVDDDPGALSAMARTLRQARFEVETAVNAEDGFCKFARDPGRFGLILADQSMPGTSGIEMSAKMRALDKKARIIICTGYVQPALEKSARRQGILDFAIKPMSPAALVELVRRYCA</sequence>
<dbReference type="SUPFAM" id="SSF55874">
    <property type="entry name" value="ATPase domain of HSP90 chaperone/DNA topoisomerase II/histidine kinase"/>
    <property type="match status" value="1"/>
</dbReference>
<evidence type="ECO:0000313" key="7">
    <source>
        <dbReference type="EMBL" id="BBO91246.1"/>
    </source>
</evidence>
<dbReference type="AlphaFoldDB" id="A0A5K8AFF2"/>
<dbReference type="InterPro" id="IPR001789">
    <property type="entry name" value="Sig_transdc_resp-reg_receiver"/>
</dbReference>
<organism evidence="7 8">
    <name type="scientific">Desulfosarcina ovata subsp. ovata</name>
    <dbReference type="NCBI Taxonomy" id="2752305"/>
    <lineage>
        <taxon>Bacteria</taxon>
        <taxon>Pseudomonadati</taxon>
        <taxon>Thermodesulfobacteriota</taxon>
        <taxon>Desulfobacteria</taxon>
        <taxon>Desulfobacterales</taxon>
        <taxon>Desulfosarcinaceae</taxon>
        <taxon>Desulfosarcina</taxon>
    </lineage>
</organism>
<dbReference type="Gene3D" id="1.10.287.130">
    <property type="match status" value="1"/>
</dbReference>
<dbReference type="PRINTS" id="PR00344">
    <property type="entry name" value="BCTRLSENSOR"/>
</dbReference>
<evidence type="ECO:0000313" key="8">
    <source>
        <dbReference type="Proteomes" id="UP000422108"/>
    </source>
</evidence>
<comment type="catalytic activity">
    <reaction evidence="1">
        <text>ATP + protein L-histidine = ADP + protein N-phospho-L-histidine.</text>
        <dbReference type="EC" id="2.7.13.3"/>
    </reaction>
</comment>
<dbReference type="SUPFAM" id="SSF52172">
    <property type="entry name" value="CheY-like"/>
    <property type="match status" value="1"/>
</dbReference>
<dbReference type="InterPro" id="IPR011006">
    <property type="entry name" value="CheY-like_superfamily"/>
</dbReference>
<dbReference type="CDD" id="cd00082">
    <property type="entry name" value="HisKA"/>
    <property type="match status" value="1"/>
</dbReference>
<dbReference type="EMBL" id="AP021879">
    <property type="protein sequence ID" value="BBO91246.1"/>
    <property type="molecule type" value="Genomic_DNA"/>
</dbReference>
<evidence type="ECO:0000256" key="3">
    <source>
        <dbReference type="ARBA" id="ARBA00022553"/>
    </source>
</evidence>
<gene>
    <name evidence="7" type="ORF">DSCOOX_44260</name>
</gene>
<dbReference type="InterPro" id="IPR005467">
    <property type="entry name" value="His_kinase_dom"/>
</dbReference>
<dbReference type="InterPro" id="IPR003594">
    <property type="entry name" value="HATPase_dom"/>
</dbReference>
<evidence type="ECO:0000256" key="4">
    <source>
        <dbReference type="PROSITE-ProRule" id="PRU00169"/>
    </source>
</evidence>
<feature type="domain" description="Response regulatory" evidence="6">
    <location>
        <begin position="505"/>
        <end position="621"/>
    </location>
</feature>